<evidence type="ECO:0000256" key="8">
    <source>
        <dbReference type="ARBA" id="ARBA00023098"/>
    </source>
</evidence>
<reference evidence="11 12" key="1">
    <citation type="submission" date="2023-09" db="EMBL/GenBank/DDBJ databases">
        <title>Genomes of two closely related lineages of the louse Polyplax serrata with different host specificities.</title>
        <authorList>
            <person name="Martinu J."/>
            <person name="Tarabai H."/>
            <person name="Stefka J."/>
            <person name="Hypsa V."/>
        </authorList>
    </citation>
    <scope>NUCLEOTIDE SEQUENCE [LARGE SCALE GENOMIC DNA]</scope>
    <source>
        <strain evidence="11">98ZLc_SE</strain>
    </source>
</reference>
<keyword evidence="6 10" id="KW-1133">Transmembrane helix</keyword>
<dbReference type="EMBL" id="JAWJWF010000003">
    <property type="protein sequence ID" value="KAK6635898.1"/>
    <property type="molecule type" value="Genomic_DNA"/>
</dbReference>
<comment type="function">
    <text evidence="10">Mediator of sterol homeostasis involved in sterol uptake, trafficking and distribution into membranes.</text>
</comment>
<sequence>MTYDENGNYVCVHCGNSIKRLYKKYSASVLKLCNCAHCGNVGDKYLEYDKVIVIIDLILFSKEAYRHVLFNLQYKGYMKLAFLQLLILSFDEWFNSKNTVGFQDSDFYELRFYTVCFATFIGKLLFLIVILVGVNTYMQSGLRHTLIQKNSLAIVKATICSSFGYFLLLTILIWDEQREIHLIFIHVYTILSQIQALTVTTPVPRFVLGVVCTVANATDQLFSACLRKTLYV</sequence>
<evidence type="ECO:0000256" key="9">
    <source>
        <dbReference type="ARBA" id="ARBA00023136"/>
    </source>
</evidence>
<comment type="caution">
    <text evidence="11">The sequence shown here is derived from an EMBL/GenBank/DDBJ whole genome shotgun (WGS) entry which is preliminary data.</text>
</comment>
<dbReference type="InterPro" id="IPR007290">
    <property type="entry name" value="Arv1"/>
</dbReference>
<evidence type="ECO:0000313" key="11">
    <source>
        <dbReference type="EMBL" id="KAK6635898.1"/>
    </source>
</evidence>
<keyword evidence="9 10" id="KW-0472">Membrane</keyword>
<keyword evidence="5 10" id="KW-0256">Endoplasmic reticulum</keyword>
<evidence type="ECO:0000256" key="5">
    <source>
        <dbReference type="ARBA" id="ARBA00022824"/>
    </source>
</evidence>
<keyword evidence="12" id="KW-1185">Reference proteome</keyword>
<dbReference type="PANTHER" id="PTHR14467:SF0">
    <property type="entry name" value="PROTEIN ARV1"/>
    <property type="match status" value="1"/>
</dbReference>
<evidence type="ECO:0000256" key="10">
    <source>
        <dbReference type="RuleBase" id="RU368065"/>
    </source>
</evidence>
<feature type="transmembrane region" description="Helical" evidence="10">
    <location>
        <begin position="153"/>
        <end position="174"/>
    </location>
</feature>
<evidence type="ECO:0000256" key="7">
    <source>
        <dbReference type="ARBA" id="ARBA00023055"/>
    </source>
</evidence>
<gene>
    <name evidence="11" type="ORF">RUM44_001152</name>
</gene>
<dbReference type="Pfam" id="PF04161">
    <property type="entry name" value="Arv1"/>
    <property type="match status" value="1"/>
</dbReference>
<evidence type="ECO:0000256" key="1">
    <source>
        <dbReference type="ARBA" id="ARBA00004477"/>
    </source>
</evidence>
<dbReference type="Proteomes" id="UP001359485">
    <property type="component" value="Unassembled WGS sequence"/>
</dbReference>
<evidence type="ECO:0000256" key="3">
    <source>
        <dbReference type="ARBA" id="ARBA00022448"/>
    </source>
</evidence>
<feature type="transmembrane region" description="Helical" evidence="10">
    <location>
        <begin position="110"/>
        <end position="132"/>
    </location>
</feature>
<evidence type="ECO:0000256" key="2">
    <source>
        <dbReference type="ARBA" id="ARBA00009187"/>
    </source>
</evidence>
<dbReference type="PANTHER" id="PTHR14467">
    <property type="entry name" value="ARV1"/>
    <property type="match status" value="1"/>
</dbReference>
<comment type="subcellular location">
    <subcellularLocation>
        <location evidence="1 10">Endoplasmic reticulum membrane</location>
        <topology evidence="1 10">Multi-pass membrane protein</topology>
    </subcellularLocation>
</comment>
<protein>
    <recommendedName>
        <fullName evidence="10">Protein ARV</fullName>
    </recommendedName>
</protein>
<proteinExistence type="inferred from homology"/>
<keyword evidence="4 10" id="KW-0812">Transmembrane</keyword>
<organism evidence="11 12">
    <name type="scientific">Polyplax serrata</name>
    <name type="common">Common mouse louse</name>
    <dbReference type="NCBI Taxonomy" id="468196"/>
    <lineage>
        <taxon>Eukaryota</taxon>
        <taxon>Metazoa</taxon>
        <taxon>Ecdysozoa</taxon>
        <taxon>Arthropoda</taxon>
        <taxon>Hexapoda</taxon>
        <taxon>Insecta</taxon>
        <taxon>Pterygota</taxon>
        <taxon>Neoptera</taxon>
        <taxon>Paraneoptera</taxon>
        <taxon>Psocodea</taxon>
        <taxon>Troctomorpha</taxon>
        <taxon>Phthiraptera</taxon>
        <taxon>Anoplura</taxon>
        <taxon>Polyplacidae</taxon>
        <taxon>Polyplax</taxon>
    </lineage>
</organism>
<name>A0ABR1B6Q9_POLSC</name>
<feature type="transmembrane region" description="Helical" evidence="10">
    <location>
        <begin position="72"/>
        <end position="90"/>
    </location>
</feature>
<accession>A0ABR1B6Q9</accession>
<evidence type="ECO:0000256" key="6">
    <source>
        <dbReference type="ARBA" id="ARBA00022989"/>
    </source>
</evidence>
<evidence type="ECO:0000256" key="4">
    <source>
        <dbReference type="ARBA" id="ARBA00022692"/>
    </source>
</evidence>
<keyword evidence="8 10" id="KW-0443">Lipid metabolism</keyword>
<keyword evidence="3 10" id="KW-0813">Transport</keyword>
<comment type="similarity">
    <text evidence="2 10">Belongs to the ARV1 family.</text>
</comment>
<keyword evidence="7 10" id="KW-0445">Lipid transport</keyword>
<evidence type="ECO:0000313" key="12">
    <source>
        <dbReference type="Proteomes" id="UP001359485"/>
    </source>
</evidence>